<dbReference type="SUPFAM" id="SSF51735">
    <property type="entry name" value="NAD(P)-binding Rossmann-fold domains"/>
    <property type="match status" value="1"/>
</dbReference>
<dbReference type="InterPro" id="IPR036291">
    <property type="entry name" value="NAD(P)-bd_dom_sf"/>
</dbReference>
<proteinExistence type="predicted"/>
<dbReference type="Gene3D" id="3.40.50.720">
    <property type="entry name" value="NAD(P)-binding Rossmann-like Domain"/>
    <property type="match status" value="1"/>
</dbReference>
<dbReference type="PANTHER" id="PTHR14097:SF8">
    <property type="entry name" value="NAD(P)-BINDING DOMAIN-CONTAINING PROTEIN"/>
    <property type="match status" value="1"/>
</dbReference>
<protein>
    <submittedName>
        <fullName evidence="1">Epimerase</fullName>
    </submittedName>
</protein>
<evidence type="ECO:0000313" key="2">
    <source>
        <dbReference type="Proteomes" id="UP000250369"/>
    </source>
</evidence>
<dbReference type="OrthoDB" id="9785372at2"/>
<dbReference type="PANTHER" id="PTHR14097">
    <property type="entry name" value="OXIDOREDUCTASE HTATIP2"/>
    <property type="match status" value="1"/>
</dbReference>
<comment type="caution">
    <text evidence="1">The sequence shown here is derived from an EMBL/GenBank/DDBJ whole genome shotgun (WGS) entry which is preliminary data.</text>
</comment>
<dbReference type="RefSeq" id="WP_113030833.1">
    <property type="nucleotide sequence ID" value="NZ_QMFB01000005.1"/>
</dbReference>
<keyword evidence="2" id="KW-1185">Reference proteome</keyword>
<gene>
    <name evidence="1" type="ORF">DQG23_10715</name>
</gene>
<dbReference type="Proteomes" id="UP000250369">
    <property type="component" value="Unassembled WGS sequence"/>
</dbReference>
<accession>A0A329MMG1</accession>
<dbReference type="AlphaFoldDB" id="A0A329MMG1"/>
<evidence type="ECO:0000313" key="1">
    <source>
        <dbReference type="EMBL" id="RAV21131.1"/>
    </source>
</evidence>
<name>A0A329MMG1_9BACL</name>
<sequence>MHTQPNSASNKVSAIITGATGMVGEGVLHECLASSDVERVLVIGRKPCGVTHPKLTEIVHGDFWDLTPIEDRLRPYNACFFCLGVSSVGLKEAEYTRLTYDLTLHAAGLLSKLNPDMVFCYVTGVGTDSTEQGKSMWARVKGRTENAIMRLPFRGAYMFRPGYIHPTKGLRNTHKYYSAFSWLYPAVKRLWPKHFITLRELGTAMIHAAKRGHDRQLLEPKDIIELAKR</sequence>
<reference evidence="1 2" key="1">
    <citation type="journal article" date="2009" name="Int. J. Syst. Evol. Microbiol.">
        <title>Paenibacillus contaminans sp. nov., isolated from a contaminated laboratory plate.</title>
        <authorList>
            <person name="Chou J.H."/>
            <person name="Lee J.H."/>
            <person name="Lin M.C."/>
            <person name="Chang P.S."/>
            <person name="Arun A.B."/>
            <person name="Young C.C."/>
            <person name="Chen W.M."/>
        </authorList>
    </citation>
    <scope>NUCLEOTIDE SEQUENCE [LARGE SCALE GENOMIC DNA]</scope>
    <source>
        <strain evidence="1 2">CKOBP-6</strain>
    </source>
</reference>
<dbReference type="EMBL" id="QMFB01000005">
    <property type="protein sequence ID" value="RAV21131.1"/>
    <property type="molecule type" value="Genomic_DNA"/>
</dbReference>
<organism evidence="1 2">
    <name type="scientific">Paenibacillus contaminans</name>
    <dbReference type="NCBI Taxonomy" id="450362"/>
    <lineage>
        <taxon>Bacteria</taxon>
        <taxon>Bacillati</taxon>
        <taxon>Bacillota</taxon>
        <taxon>Bacilli</taxon>
        <taxon>Bacillales</taxon>
        <taxon>Paenibacillaceae</taxon>
        <taxon>Paenibacillus</taxon>
    </lineage>
</organism>